<accession>A0ABT5BCD4</accession>
<keyword evidence="2" id="KW-1185">Reference proteome</keyword>
<gene>
    <name evidence="1" type="ORF">POL58_23140</name>
</gene>
<protein>
    <submittedName>
        <fullName evidence="1">Uncharacterized protein</fullName>
    </submittedName>
</protein>
<dbReference type="EMBL" id="JAQNDN010000013">
    <property type="protein sequence ID" value="MDC0670671.1"/>
    <property type="molecule type" value="Genomic_DNA"/>
</dbReference>
<dbReference type="RefSeq" id="WP_272000504.1">
    <property type="nucleotide sequence ID" value="NZ_JAQNDN010000013.1"/>
</dbReference>
<sequence>MVEVVGTFVGLRGRKGQRGSGRDEVVRRFGCEGRKVGGVERDRQRVLEVTGIGNVAFTGGRVVELERVEGGERVVELAGGERTAGLVRGVGRLGSITGRRVASLGTTRRGIEQLEIREGERRGIVVERRGGGRIGG</sequence>
<organism evidence="1 2">
    <name type="scientific">Nannocystis radixulma</name>
    <dbReference type="NCBI Taxonomy" id="2995305"/>
    <lineage>
        <taxon>Bacteria</taxon>
        <taxon>Pseudomonadati</taxon>
        <taxon>Myxococcota</taxon>
        <taxon>Polyangia</taxon>
        <taxon>Nannocystales</taxon>
        <taxon>Nannocystaceae</taxon>
        <taxon>Nannocystis</taxon>
    </lineage>
</organism>
<reference evidence="1 2" key="1">
    <citation type="submission" date="2022-11" db="EMBL/GenBank/DDBJ databases">
        <title>Minimal conservation of predation-associated metabolite biosynthetic gene clusters underscores biosynthetic potential of Myxococcota including descriptions for ten novel species: Archangium lansinium sp. nov., Myxococcus landrumus sp. nov., Nannocystis bai.</title>
        <authorList>
            <person name="Ahearne A."/>
            <person name="Stevens C."/>
            <person name="Dowd S."/>
        </authorList>
    </citation>
    <scope>NUCLEOTIDE SEQUENCE [LARGE SCALE GENOMIC DNA]</scope>
    <source>
        <strain evidence="1 2">NCELM</strain>
    </source>
</reference>
<name>A0ABT5BCD4_9BACT</name>
<evidence type="ECO:0000313" key="2">
    <source>
        <dbReference type="Proteomes" id="UP001217838"/>
    </source>
</evidence>
<proteinExistence type="predicted"/>
<dbReference type="Proteomes" id="UP001217838">
    <property type="component" value="Unassembled WGS sequence"/>
</dbReference>
<comment type="caution">
    <text evidence="1">The sequence shown here is derived from an EMBL/GenBank/DDBJ whole genome shotgun (WGS) entry which is preliminary data.</text>
</comment>
<evidence type="ECO:0000313" key="1">
    <source>
        <dbReference type="EMBL" id="MDC0670671.1"/>
    </source>
</evidence>